<proteinExistence type="predicted"/>
<keyword evidence="1" id="KW-0175">Coiled coil</keyword>
<reference evidence="2" key="1">
    <citation type="journal article" date="2023" name="Mol. Phylogenet. Evol.">
        <title>Genome-scale phylogeny and comparative genomics of the fungal order Sordariales.</title>
        <authorList>
            <person name="Hensen N."/>
            <person name="Bonometti L."/>
            <person name="Westerberg I."/>
            <person name="Brannstrom I.O."/>
            <person name="Guillou S."/>
            <person name="Cros-Aarteil S."/>
            <person name="Calhoun S."/>
            <person name="Haridas S."/>
            <person name="Kuo A."/>
            <person name="Mondo S."/>
            <person name="Pangilinan J."/>
            <person name="Riley R."/>
            <person name="LaButti K."/>
            <person name="Andreopoulos B."/>
            <person name="Lipzen A."/>
            <person name="Chen C."/>
            <person name="Yan M."/>
            <person name="Daum C."/>
            <person name="Ng V."/>
            <person name="Clum A."/>
            <person name="Steindorff A."/>
            <person name="Ohm R.A."/>
            <person name="Martin F."/>
            <person name="Silar P."/>
            <person name="Natvig D.O."/>
            <person name="Lalanne C."/>
            <person name="Gautier V."/>
            <person name="Ament-Velasquez S.L."/>
            <person name="Kruys A."/>
            <person name="Hutchinson M.I."/>
            <person name="Powell A.J."/>
            <person name="Barry K."/>
            <person name="Miller A.N."/>
            <person name="Grigoriev I.V."/>
            <person name="Debuchy R."/>
            <person name="Gladieux P."/>
            <person name="Hiltunen Thoren M."/>
            <person name="Johannesson H."/>
        </authorList>
    </citation>
    <scope>NUCLEOTIDE SEQUENCE</scope>
    <source>
        <strain evidence="2">CBS 560.94</strain>
    </source>
</reference>
<organism evidence="2 3">
    <name type="scientific">Neurospora tetraspora</name>
    <dbReference type="NCBI Taxonomy" id="94610"/>
    <lineage>
        <taxon>Eukaryota</taxon>
        <taxon>Fungi</taxon>
        <taxon>Dikarya</taxon>
        <taxon>Ascomycota</taxon>
        <taxon>Pezizomycotina</taxon>
        <taxon>Sordariomycetes</taxon>
        <taxon>Sordariomycetidae</taxon>
        <taxon>Sordariales</taxon>
        <taxon>Sordariaceae</taxon>
        <taxon>Neurospora</taxon>
    </lineage>
</organism>
<dbReference type="EMBL" id="JAUEPP010000003">
    <property type="protein sequence ID" value="KAK3347654.1"/>
    <property type="molecule type" value="Genomic_DNA"/>
</dbReference>
<gene>
    <name evidence="2" type="ORF">B0H65DRAFT_587580</name>
</gene>
<dbReference type="RefSeq" id="XP_062682736.1">
    <property type="nucleotide sequence ID" value="XM_062830982.1"/>
</dbReference>
<evidence type="ECO:0000313" key="3">
    <source>
        <dbReference type="Proteomes" id="UP001278500"/>
    </source>
</evidence>
<evidence type="ECO:0000256" key="1">
    <source>
        <dbReference type="SAM" id="Coils"/>
    </source>
</evidence>
<dbReference type="Proteomes" id="UP001278500">
    <property type="component" value="Unassembled WGS sequence"/>
</dbReference>
<reference evidence="2" key="2">
    <citation type="submission" date="2023-06" db="EMBL/GenBank/DDBJ databases">
        <authorList>
            <consortium name="Lawrence Berkeley National Laboratory"/>
            <person name="Haridas S."/>
            <person name="Hensen N."/>
            <person name="Bonometti L."/>
            <person name="Westerberg I."/>
            <person name="Brannstrom I.O."/>
            <person name="Guillou S."/>
            <person name="Cros-Aarteil S."/>
            <person name="Calhoun S."/>
            <person name="Kuo A."/>
            <person name="Mondo S."/>
            <person name="Pangilinan J."/>
            <person name="Riley R."/>
            <person name="Labutti K."/>
            <person name="Andreopoulos B."/>
            <person name="Lipzen A."/>
            <person name="Chen C."/>
            <person name="Yanf M."/>
            <person name="Daum C."/>
            <person name="Ng V."/>
            <person name="Clum A."/>
            <person name="Steindorff A."/>
            <person name="Ohm R."/>
            <person name="Martin F."/>
            <person name="Silar P."/>
            <person name="Natvig D."/>
            <person name="Lalanne C."/>
            <person name="Gautier V."/>
            <person name="Ament-Velasquez S.L."/>
            <person name="Kruys A."/>
            <person name="Hutchinson M.I."/>
            <person name="Powell A.J."/>
            <person name="Barry K."/>
            <person name="Miller A.N."/>
            <person name="Grigoriev I.V."/>
            <person name="Debuchy R."/>
            <person name="Gladieux P."/>
            <person name="Thoren M.H."/>
            <person name="Johannesson H."/>
        </authorList>
    </citation>
    <scope>NUCLEOTIDE SEQUENCE</scope>
    <source>
        <strain evidence="2">CBS 560.94</strain>
    </source>
</reference>
<dbReference type="GeneID" id="87868136"/>
<dbReference type="AlphaFoldDB" id="A0AAE0JHM1"/>
<accession>A0AAE0JHM1</accession>
<keyword evidence="3" id="KW-1185">Reference proteome</keyword>
<feature type="coiled-coil region" evidence="1">
    <location>
        <begin position="176"/>
        <end position="207"/>
    </location>
</feature>
<evidence type="ECO:0000313" key="2">
    <source>
        <dbReference type="EMBL" id="KAK3347654.1"/>
    </source>
</evidence>
<name>A0AAE0JHM1_9PEZI</name>
<sequence>MANEQEILEASSILTSMASSAVHRLQTPVDDTTSPNIAAPVPPQTRSITTLWHPRGRLPFQFAKALSADQLNFINQVATELIGEARSLSDLHELRVDAITSWGAYESCAPEIFKDEVVVKKMILCYEVIEQVDDDLDHVDREQHEATLMPNVPAHDKPETDKTPSPINVMAPNVTTRAQRRRRKEAKRAAKRAAQELREARRQYDVENPGEIRKRVSIKKHREIASRTVQKAAEDGEEALRVLQRQIWIQRQWYGLSTYTFPLRYEHHCRLLYLNEHLAQIEAKLSMYEEEVNLKPRRSERLRQQGLRAIVKLGRRSK</sequence>
<comment type="caution">
    <text evidence="2">The sequence shown here is derived from an EMBL/GenBank/DDBJ whole genome shotgun (WGS) entry which is preliminary data.</text>
</comment>
<protein>
    <submittedName>
        <fullName evidence="2">Uncharacterized protein</fullName>
    </submittedName>
</protein>